<feature type="domain" description="Xylose isomerase-like TIM barrel" evidence="1">
    <location>
        <begin position="52"/>
        <end position="261"/>
    </location>
</feature>
<organism evidence="2 3">
    <name type="scientific">Algoriphagus jejuensis</name>
    <dbReference type="NCBI Taxonomy" id="419934"/>
    <lineage>
        <taxon>Bacteria</taxon>
        <taxon>Pseudomonadati</taxon>
        <taxon>Bacteroidota</taxon>
        <taxon>Cytophagia</taxon>
        <taxon>Cytophagales</taxon>
        <taxon>Cyclobacteriaceae</taxon>
        <taxon>Algoriphagus</taxon>
    </lineage>
</organism>
<evidence type="ECO:0000313" key="3">
    <source>
        <dbReference type="Proteomes" id="UP001500469"/>
    </source>
</evidence>
<evidence type="ECO:0000259" key="1">
    <source>
        <dbReference type="Pfam" id="PF01261"/>
    </source>
</evidence>
<dbReference type="SUPFAM" id="SSF51658">
    <property type="entry name" value="Xylose isomerase-like"/>
    <property type="match status" value="1"/>
</dbReference>
<dbReference type="EMBL" id="BAAAFI010000001">
    <property type="protein sequence ID" value="GAA0877087.1"/>
    <property type="molecule type" value="Genomic_DNA"/>
</dbReference>
<accession>A0ABP3Y834</accession>
<comment type="caution">
    <text evidence="2">The sequence shown here is derived from an EMBL/GenBank/DDBJ whole genome shotgun (WGS) entry which is preliminary data.</text>
</comment>
<gene>
    <name evidence="2" type="ORF">GCM10009119_00550</name>
</gene>
<dbReference type="RefSeq" id="WP_343847778.1">
    <property type="nucleotide sequence ID" value="NZ_BAAAFI010000001.1"/>
</dbReference>
<name>A0ABP3Y834_9BACT</name>
<dbReference type="InterPro" id="IPR036237">
    <property type="entry name" value="Xyl_isomerase-like_sf"/>
</dbReference>
<protein>
    <recommendedName>
        <fullName evidence="1">Xylose isomerase-like TIM barrel domain-containing protein</fullName>
    </recommendedName>
</protein>
<keyword evidence="3" id="KW-1185">Reference proteome</keyword>
<dbReference type="InterPro" id="IPR013022">
    <property type="entry name" value="Xyl_isomerase-like_TIM-brl"/>
</dbReference>
<sequence>MSVDYKNLRFKETPISSNGYNWTTFYRREGKVWGAEWGQDMKLYAQTGLKAFEPGIENIEMLKKLIPAMQDIQIALPSLYTNSVLHEEAEVRSSIQSILAIAETAVEYGCDIIVTNPSPIDWNNPKNKTDAQLVTQSKAMNQLGKELKDRGIKLAYHTHDMELKAGAREIHHTLQNTDPDYVGFCFDTHWVYRGSDNSQLPVFDILKMYADRIIELHLRQSAGGIWKETFTAAGDIDYTEFFAKLKETKHKPLLVIEQCLEQNSPNSLDVVTAHKMDLEAVSKLIA</sequence>
<dbReference type="Gene3D" id="3.20.20.150">
    <property type="entry name" value="Divalent-metal-dependent TIM barrel enzymes"/>
    <property type="match status" value="1"/>
</dbReference>
<evidence type="ECO:0000313" key="2">
    <source>
        <dbReference type="EMBL" id="GAA0877087.1"/>
    </source>
</evidence>
<dbReference type="PANTHER" id="PTHR12110">
    <property type="entry name" value="HYDROXYPYRUVATE ISOMERASE"/>
    <property type="match status" value="1"/>
</dbReference>
<dbReference type="InterPro" id="IPR050312">
    <property type="entry name" value="IolE/XylAMocC-like"/>
</dbReference>
<reference evidence="3" key="1">
    <citation type="journal article" date="2019" name="Int. J. Syst. Evol. Microbiol.">
        <title>The Global Catalogue of Microorganisms (GCM) 10K type strain sequencing project: providing services to taxonomists for standard genome sequencing and annotation.</title>
        <authorList>
            <consortium name="The Broad Institute Genomics Platform"/>
            <consortium name="The Broad Institute Genome Sequencing Center for Infectious Disease"/>
            <person name="Wu L."/>
            <person name="Ma J."/>
        </authorList>
    </citation>
    <scope>NUCLEOTIDE SEQUENCE [LARGE SCALE GENOMIC DNA]</scope>
    <source>
        <strain evidence="3">JCM 16112</strain>
    </source>
</reference>
<dbReference type="Pfam" id="PF01261">
    <property type="entry name" value="AP_endonuc_2"/>
    <property type="match status" value="1"/>
</dbReference>
<dbReference type="PANTHER" id="PTHR12110:SF41">
    <property type="entry name" value="INOSOSE DEHYDRATASE"/>
    <property type="match status" value="1"/>
</dbReference>
<dbReference type="Proteomes" id="UP001500469">
    <property type="component" value="Unassembled WGS sequence"/>
</dbReference>
<proteinExistence type="predicted"/>